<comment type="caution">
    <text evidence="15">The sequence shown here is derived from an EMBL/GenBank/DDBJ whole genome shotgun (WGS) entry which is preliminary data.</text>
</comment>
<evidence type="ECO:0000259" key="13">
    <source>
        <dbReference type="Pfam" id="PF07005"/>
    </source>
</evidence>
<dbReference type="EMBL" id="JBEWSZ010000001">
    <property type="protein sequence ID" value="MET2829117.1"/>
    <property type="molecule type" value="Genomic_DNA"/>
</dbReference>
<dbReference type="RefSeq" id="WP_354461081.1">
    <property type="nucleotide sequence ID" value="NZ_JBEWSZ010000001.1"/>
</dbReference>
<proteinExistence type="inferred from homology"/>
<dbReference type="InterPro" id="IPR042213">
    <property type="entry name" value="NBD_C_sf"/>
</dbReference>
<dbReference type="SUPFAM" id="SSF142764">
    <property type="entry name" value="YgbK-like"/>
    <property type="match status" value="1"/>
</dbReference>
<evidence type="ECO:0000256" key="10">
    <source>
        <dbReference type="ARBA" id="ARBA00039095"/>
    </source>
</evidence>
<keyword evidence="4 15" id="KW-0418">Kinase</keyword>
<dbReference type="Gene3D" id="3.40.980.20">
    <property type="entry name" value="Four-carbon acid sugar kinase, nucleotide binding domain"/>
    <property type="match status" value="1"/>
</dbReference>
<evidence type="ECO:0000256" key="8">
    <source>
        <dbReference type="ARBA" id="ARBA00036346"/>
    </source>
</evidence>
<dbReference type="InterPro" id="IPR037051">
    <property type="entry name" value="4-carb_acid_sugar_kinase_N_sf"/>
</dbReference>
<comment type="function">
    <text evidence="9">Catalyzes the ATP-dependent phosphorylation of 3-oxo-tetronate to 3-oxo-tetronate 4-phosphate.</text>
</comment>
<dbReference type="InterPro" id="IPR050007">
    <property type="entry name" value="OtnK"/>
</dbReference>
<dbReference type="InterPro" id="IPR031475">
    <property type="entry name" value="NBD_C"/>
</dbReference>
<dbReference type="Pfam" id="PF17042">
    <property type="entry name" value="NBD_C"/>
    <property type="match status" value="1"/>
</dbReference>
<dbReference type="EC" id="2.7.1.217" evidence="10"/>
<feature type="domain" description="Four-carbon acid sugar kinase N-terminal" evidence="13">
    <location>
        <begin position="11"/>
        <end position="234"/>
    </location>
</feature>
<comment type="similarity">
    <text evidence="1">Belongs to the four-carbon acid sugar kinase family.</text>
</comment>
<evidence type="ECO:0000256" key="11">
    <source>
        <dbReference type="ARBA" id="ARBA00039461"/>
    </source>
</evidence>
<reference evidence="15 16" key="1">
    <citation type="submission" date="2024-06" db="EMBL/GenBank/DDBJ databases">
        <authorList>
            <person name="Kim D.-U."/>
        </authorList>
    </citation>
    <scope>NUCLEOTIDE SEQUENCE [LARGE SCALE GENOMIC DNA]</scope>
    <source>
        <strain evidence="15 16">KACC15460</strain>
    </source>
</reference>
<evidence type="ECO:0000256" key="12">
    <source>
        <dbReference type="ARBA" id="ARBA00041377"/>
    </source>
</evidence>
<evidence type="ECO:0000259" key="14">
    <source>
        <dbReference type="Pfam" id="PF17042"/>
    </source>
</evidence>
<evidence type="ECO:0000256" key="3">
    <source>
        <dbReference type="ARBA" id="ARBA00022741"/>
    </source>
</evidence>
<sequence length="456" mass="47637">MTASMNSLLFGAIADDLTGGTELASMLVARGIPTGCTVGLNAPIPSGNLAHVILLKTRVVAAGDAVRQVLEAAERLVEAGARQIFFKYCATFDSTPAGNIGPCAEALLERLGGGVTLFTPALCETGRTVYQGHMFGGSQLLGESPKRFDPLTPMTDSNLVRVLQAQSKGKVGLMPYLTIDAGAETIRDEMREKGARGETLLVTDTIRERDLAAIAEAAFDLPVMTGNSSVVAHLPPAWLAHGLLKSDDLVAASLPAVEGPAAVLAGSVADRTIEQLERFAENNPLLTIDLASAFTGTDVIAEARAFAERHLPGAMIAIATTAPQQTVETLQQAHGRDAVAAKAEEILAGIAKILVRDFGVRRLVVAGGETAGSVVKALGITRIEMGAYEGPGLSRAIAHLPGLPSDPLALMLKSGKLGGPDIFADVLHDMTRATTIAPAIDRWPPAKPTIEPRKTS</sequence>
<comment type="catalytic activity">
    <reaction evidence="7">
        <text>3-dehydro-L-erythronate + ATP = 3-dehydro-4-O-phospho-L-erythronate + ADP + H(+)</text>
        <dbReference type="Rhea" id="RHEA:52552"/>
        <dbReference type="ChEBI" id="CHEBI:15378"/>
        <dbReference type="ChEBI" id="CHEBI:30616"/>
        <dbReference type="ChEBI" id="CHEBI:136592"/>
        <dbReference type="ChEBI" id="CHEBI:136670"/>
        <dbReference type="ChEBI" id="CHEBI:456216"/>
        <dbReference type="EC" id="2.7.1.217"/>
    </reaction>
</comment>
<evidence type="ECO:0000313" key="16">
    <source>
        <dbReference type="Proteomes" id="UP001548832"/>
    </source>
</evidence>
<dbReference type="InterPro" id="IPR010737">
    <property type="entry name" value="4-carb_acid_sugar_kinase_N"/>
</dbReference>
<evidence type="ECO:0000256" key="4">
    <source>
        <dbReference type="ARBA" id="ARBA00022777"/>
    </source>
</evidence>
<evidence type="ECO:0000256" key="7">
    <source>
        <dbReference type="ARBA" id="ARBA00035898"/>
    </source>
</evidence>
<organism evidence="15 16">
    <name type="scientific">Mesorhizobium shangrilense</name>
    <dbReference type="NCBI Taxonomy" id="460060"/>
    <lineage>
        <taxon>Bacteria</taxon>
        <taxon>Pseudomonadati</taxon>
        <taxon>Pseudomonadota</taxon>
        <taxon>Alphaproteobacteria</taxon>
        <taxon>Hyphomicrobiales</taxon>
        <taxon>Phyllobacteriaceae</taxon>
        <taxon>Mesorhizobium</taxon>
    </lineage>
</organism>
<protein>
    <recommendedName>
        <fullName evidence="11">3-oxo-tetronate kinase</fullName>
        <ecNumber evidence="10">2.7.1.217</ecNumber>
    </recommendedName>
    <alternativeName>
        <fullName evidence="12">3-dehydrotetronate 4-kinase</fullName>
    </alternativeName>
</protein>
<keyword evidence="5" id="KW-0067">ATP-binding</keyword>
<evidence type="ECO:0000313" key="15">
    <source>
        <dbReference type="EMBL" id="MET2829117.1"/>
    </source>
</evidence>
<keyword evidence="2 15" id="KW-0808">Transferase</keyword>
<evidence type="ECO:0000256" key="9">
    <source>
        <dbReference type="ARBA" id="ARBA00037335"/>
    </source>
</evidence>
<keyword evidence="3" id="KW-0547">Nucleotide-binding</keyword>
<comment type="catalytic activity">
    <reaction evidence="8">
        <text>3-dehydro-D-erythronate + ATP = 3-dehydro-4-O-phospho-D-erythronate + ADP + H(+)</text>
        <dbReference type="Rhea" id="RHEA:52556"/>
        <dbReference type="ChEBI" id="CHEBI:15378"/>
        <dbReference type="ChEBI" id="CHEBI:30616"/>
        <dbReference type="ChEBI" id="CHEBI:57958"/>
        <dbReference type="ChEBI" id="CHEBI:136593"/>
        <dbReference type="ChEBI" id="CHEBI:456216"/>
        <dbReference type="EC" id="2.7.1.217"/>
    </reaction>
</comment>
<accession>A0ABV2DGJ4</accession>
<feature type="domain" description="Four-carbon acid sugar kinase nucleotide binding" evidence="14">
    <location>
        <begin position="262"/>
        <end position="423"/>
    </location>
</feature>
<dbReference type="Pfam" id="PF07005">
    <property type="entry name" value="SBD_N"/>
    <property type="match status" value="1"/>
</dbReference>
<evidence type="ECO:0000256" key="6">
    <source>
        <dbReference type="ARBA" id="ARBA00023277"/>
    </source>
</evidence>
<evidence type="ECO:0000256" key="2">
    <source>
        <dbReference type="ARBA" id="ARBA00022679"/>
    </source>
</evidence>
<dbReference type="GO" id="GO:0016301">
    <property type="term" value="F:kinase activity"/>
    <property type="evidence" value="ECO:0007669"/>
    <property type="project" value="UniProtKB-KW"/>
</dbReference>
<gene>
    <name evidence="15" type="primary">otnK</name>
    <name evidence="15" type="ORF">ABVQ20_19230</name>
</gene>
<evidence type="ECO:0000256" key="1">
    <source>
        <dbReference type="ARBA" id="ARBA00005715"/>
    </source>
</evidence>
<dbReference type="NCBIfam" id="NF043035">
    <property type="entry name" value="OxoTetrKin"/>
    <property type="match status" value="1"/>
</dbReference>
<evidence type="ECO:0000256" key="5">
    <source>
        <dbReference type="ARBA" id="ARBA00022840"/>
    </source>
</evidence>
<dbReference type="Gene3D" id="3.40.50.10840">
    <property type="entry name" value="Putative sugar-binding, N-terminal domain"/>
    <property type="match status" value="1"/>
</dbReference>
<name>A0ABV2DGJ4_9HYPH</name>
<dbReference type="Proteomes" id="UP001548832">
    <property type="component" value="Unassembled WGS sequence"/>
</dbReference>
<keyword evidence="16" id="KW-1185">Reference proteome</keyword>
<keyword evidence="6" id="KW-0119">Carbohydrate metabolism</keyword>